<accession>A0A1F5YW02</accession>
<proteinExistence type="predicted"/>
<evidence type="ECO:0000313" key="2">
    <source>
        <dbReference type="Proteomes" id="UP000178448"/>
    </source>
</evidence>
<sequence length="95" mass="10723">MDELKQKIKNTGLFEDDDKVEILASLDALTLSDLKELESIIDEFDAKQAEIQTEFNDKVMTELDNIDKDAKDEDRDRTHHATDAIRAGLTTVLSA</sequence>
<reference evidence="1 2" key="1">
    <citation type="journal article" date="2016" name="Nat. Commun.">
        <title>Thousands of microbial genomes shed light on interconnected biogeochemical processes in an aquifer system.</title>
        <authorList>
            <person name="Anantharaman K."/>
            <person name="Brown C.T."/>
            <person name="Hug L.A."/>
            <person name="Sharon I."/>
            <person name="Castelle C.J."/>
            <person name="Probst A.J."/>
            <person name="Thomas B.C."/>
            <person name="Singh A."/>
            <person name="Wilkins M.J."/>
            <person name="Karaoz U."/>
            <person name="Brodie E.L."/>
            <person name="Williams K.H."/>
            <person name="Hubbard S.S."/>
            <person name="Banfield J.F."/>
        </authorList>
    </citation>
    <scope>NUCLEOTIDE SEQUENCE [LARGE SCALE GENOMIC DNA]</scope>
</reference>
<comment type="caution">
    <text evidence="1">The sequence shown here is derived from an EMBL/GenBank/DDBJ whole genome shotgun (WGS) entry which is preliminary data.</text>
</comment>
<evidence type="ECO:0000313" key="1">
    <source>
        <dbReference type="EMBL" id="OGG04274.1"/>
    </source>
</evidence>
<name>A0A1F5YW02_9BACT</name>
<protein>
    <submittedName>
        <fullName evidence="1">Uncharacterized protein</fullName>
    </submittedName>
</protein>
<organism evidence="1 2">
    <name type="scientific">Candidatus Gottesmanbacteria bacterium RBG_16_52_11</name>
    <dbReference type="NCBI Taxonomy" id="1798374"/>
    <lineage>
        <taxon>Bacteria</taxon>
        <taxon>Candidatus Gottesmaniibacteriota</taxon>
    </lineage>
</organism>
<dbReference type="STRING" id="1798374.A2Z33_03945"/>
<dbReference type="Proteomes" id="UP000178448">
    <property type="component" value="Unassembled WGS sequence"/>
</dbReference>
<dbReference type="EMBL" id="MFJD01000004">
    <property type="protein sequence ID" value="OGG04274.1"/>
    <property type="molecule type" value="Genomic_DNA"/>
</dbReference>
<gene>
    <name evidence="1" type="ORF">A2Z33_03945</name>
</gene>
<dbReference type="AlphaFoldDB" id="A0A1F5YW02"/>